<dbReference type="Pfam" id="PF01103">
    <property type="entry name" value="Omp85"/>
    <property type="match status" value="1"/>
</dbReference>
<evidence type="ECO:0000256" key="3">
    <source>
        <dbReference type="ARBA" id="ARBA00022692"/>
    </source>
</evidence>
<feature type="compositionally biased region" description="Basic and acidic residues" evidence="5">
    <location>
        <begin position="79"/>
        <end position="88"/>
    </location>
</feature>
<feature type="region of interest" description="Disordered" evidence="5">
    <location>
        <begin position="79"/>
        <end position="99"/>
    </location>
</feature>
<keyword evidence="6" id="KW-0732">Signal</keyword>
<dbReference type="InterPro" id="IPR000184">
    <property type="entry name" value="Bac_surfAg_D15"/>
</dbReference>
<feature type="signal peptide" evidence="6">
    <location>
        <begin position="1"/>
        <end position="27"/>
    </location>
</feature>
<protein>
    <submittedName>
        <fullName evidence="8">BamA/TamA family outer membrane protein</fullName>
    </submittedName>
</protein>
<feature type="domain" description="Bacterial surface antigen (D15)" evidence="7">
    <location>
        <begin position="419"/>
        <end position="732"/>
    </location>
</feature>
<gene>
    <name evidence="8" type="ORF">J4G78_16670</name>
</gene>
<dbReference type="PANTHER" id="PTHR12815:SF18">
    <property type="entry name" value="SORTING AND ASSEMBLY MACHINERY COMPONENT 50 HOMOLOG"/>
    <property type="match status" value="1"/>
</dbReference>
<dbReference type="PANTHER" id="PTHR12815">
    <property type="entry name" value="SORTING AND ASSEMBLY MACHINERY SAMM50 PROTEIN FAMILY MEMBER"/>
    <property type="match status" value="1"/>
</dbReference>
<keyword evidence="2" id="KW-1134">Transmembrane beta strand</keyword>
<evidence type="ECO:0000256" key="6">
    <source>
        <dbReference type="SAM" id="SignalP"/>
    </source>
</evidence>
<feature type="chain" id="PRO_5046641242" evidence="6">
    <location>
        <begin position="28"/>
        <end position="732"/>
    </location>
</feature>
<evidence type="ECO:0000256" key="4">
    <source>
        <dbReference type="ARBA" id="ARBA00023136"/>
    </source>
</evidence>
<evidence type="ECO:0000256" key="1">
    <source>
        <dbReference type="ARBA" id="ARBA00004370"/>
    </source>
</evidence>
<organism evidence="8 9">
    <name type="scientific">Parasphingorhabdus cellanae</name>
    <dbReference type="NCBI Taxonomy" id="2806553"/>
    <lineage>
        <taxon>Bacteria</taxon>
        <taxon>Pseudomonadati</taxon>
        <taxon>Pseudomonadota</taxon>
        <taxon>Alphaproteobacteria</taxon>
        <taxon>Sphingomonadales</taxon>
        <taxon>Sphingomonadaceae</taxon>
        <taxon>Parasphingorhabdus</taxon>
    </lineage>
</organism>
<keyword evidence="9" id="KW-1185">Reference proteome</keyword>
<proteinExistence type="predicted"/>
<evidence type="ECO:0000256" key="5">
    <source>
        <dbReference type="SAM" id="MobiDB-lite"/>
    </source>
</evidence>
<dbReference type="InterPro" id="IPR039910">
    <property type="entry name" value="D15-like"/>
</dbReference>
<reference evidence="8 9" key="1">
    <citation type="submission" date="2021-03" db="EMBL/GenBank/DDBJ databases">
        <title>Complete genome of Parasphingorhabdus_sp.JHSY0214.</title>
        <authorList>
            <person name="Yoo J.H."/>
            <person name="Bae J.W."/>
        </authorList>
    </citation>
    <scope>NUCLEOTIDE SEQUENCE [LARGE SCALE GENOMIC DNA]</scope>
    <source>
        <strain evidence="8 9">JHSY0214</strain>
    </source>
</reference>
<dbReference type="Gene3D" id="2.40.160.50">
    <property type="entry name" value="membrane protein fhac: a member of the omp85/tpsb transporter family"/>
    <property type="match status" value="1"/>
</dbReference>
<keyword evidence="3" id="KW-0812">Transmembrane</keyword>
<evidence type="ECO:0000256" key="2">
    <source>
        <dbReference type="ARBA" id="ARBA00022452"/>
    </source>
</evidence>
<feature type="region of interest" description="Disordered" evidence="5">
    <location>
        <begin position="28"/>
        <end position="63"/>
    </location>
</feature>
<evidence type="ECO:0000259" key="7">
    <source>
        <dbReference type="Pfam" id="PF01103"/>
    </source>
</evidence>
<comment type="subcellular location">
    <subcellularLocation>
        <location evidence="1">Membrane</location>
    </subcellularLocation>
</comment>
<evidence type="ECO:0000313" key="8">
    <source>
        <dbReference type="EMBL" id="QTD55799.1"/>
    </source>
</evidence>
<dbReference type="EMBL" id="CP071794">
    <property type="protein sequence ID" value="QTD55799.1"/>
    <property type="molecule type" value="Genomic_DNA"/>
</dbReference>
<keyword evidence="4" id="KW-0472">Membrane</keyword>
<dbReference type="Proteomes" id="UP000663923">
    <property type="component" value="Chromosome"/>
</dbReference>
<name>A0ABX7T5Q3_9SPHN</name>
<sequence>MSKLRVLRVLASTVLAIALFPAFTAKAQISDTDQQSQDRREPIITDEEFDETIPPIDPDIDRPLGSVEDWKTEQQRLEQEQRADDLKDGTAQLPAAKDGVADELIADAPINDPEIDDPLVPIEDFDVEKFDESEYTEAAENSQSAELRYAYRIAGLEGIEDDSDVRPVNVSDIRARFQELSALEDGDGKAANGAMVSARLREDQQLLIDIMSGQGYFDASVNGNVELPLQAGDELSVVLTVTPGKRYDFATIMFDSDPVEPADLITKNFVPKVGEPIVAERVLAAEANLAVVLPEEGYPFAEIGQRDILLDPNTGTGDYTLPLQTGPRSSFGDIVTTGTTAFDADHIDVIARFEKGELYESRKLDDLRKALVATGLFSIVSVKPTPSGEKGPDDTQYATINVEQQAGPPRTLAGSAGYGTGQGFRVEGSWTHRNLFPPEGALIASAVAGTQEQGASLTFRRSNAGRRDRTVEFGLSALHSDFDAYEAFTGRLAGRISYNSTPIWQKRFTYSYGFEVLGTNEEDFNFATGQREDRTFYVAALPGEVGFDTTDSLLDPTKGFRLSAKLSPEASLGSGTQFYGRAQVEATSYYGVADNIILAGRARIGSIAGADRADIAPSRRFYAGGGGSVRGFGYQELGPKDIDNDPVGGRSLIEAAAEVRYRFGDYGVVGFVDAGQVYTSSTPGFDNMRFGVGIGGRFYTNFGPLRLDVATPVNRQPGESRVSVYISIGQAF</sequence>
<dbReference type="RefSeq" id="WP_207987623.1">
    <property type="nucleotide sequence ID" value="NZ_CP071794.1"/>
</dbReference>
<accession>A0ABX7T5Q3</accession>
<evidence type="ECO:0000313" key="9">
    <source>
        <dbReference type="Proteomes" id="UP000663923"/>
    </source>
</evidence>
<dbReference type="Gene3D" id="3.10.20.310">
    <property type="entry name" value="membrane protein fhac"/>
    <property type="match status" value="1"/>
</dbReference>